<accession>M7CB92</accession>
<gene>
    <name evidence="1" type="ORF">UY3_04844</name>
</gene>
<reference evidence="2" key="1">
    <citation type="journal article" date="2013" name="Nat. Genet.">
        <title>The draft genomes of soft-shell turtle and green sea turtle yield insights into the development and evolution of the turtle-specific body plan.</title>
        <authorList>
            <person name="Wang Z."/>
            <person name="Pascual-Anaya J."/>
            <person name="Zadissa A."/>
            <person name="Li W."/>
            <person name="Niimura Y."/>
            <person name="Huang Z."/>
            <person name="Li C."/>
            <person name="White S."/>
            <person name="Xiong Z."/>
            <person name="Fang D."/>
            <person name="Wang B."/>
            <person name="Ming Y."/>
            <person name="Chen Y."/>
            <person name="Zheng Y."/>
            <person name="Kuraku S."/>
            <person name="Pignatelli M."/>
            <person name="Herrero J."/>
            <person name="Beal K."/>
            <person name="Nozawa M."/>
            <person name="Li Q."/>
            <person name="Wang J."/>
            <person name="Zhang H."/>
            <person name="Yu L."/>
            <person name="Shigenobu S."/>
            <person name="Wang J."/>
            <person name="Liu J."/>
            <person name="Flicek P."/>
            <person name="Searle S."/>
            <person name="Wang J."/>
            <person name="Kuratani S."/>
            <person name="Yin Y."/>
            <person name="Aken B."/>
            <person name="Zhang G."/>
            <person name="Irie N."/>
        </authorList>
    </citation>
    <scope>NUCLEOTIDE SEQUENCE [LARGE SCALE GENOMIC DNA]</scope>
</reference>
<protein>
    <submittedName>
        <fullName evidence="1">Uncharacterized protein</fullName>
    </submittedName>
</protein>
<organism evidence="1 2">
    <name type="scientific">Chelonia mydas</name>
    <name type="common">Green sea-turtle</name>
    <name type="synonym">Chelonia agassizi</name>
    <dbReference type="NCBI Taxonomy" id="8469"/>
    <lineage>
        <taxon>Eukaryota</taxon>
        <taxon>Metazoa</taxon>
        <taxon>Chordata</taxon>
        <taxon>Craniata</taxon>
        <taxon>Vertebrata</taxon>
        <taxon>Euteleostomi</taxon>
        <taxon>Archelosauria</taxon>
        <taxon>Testudinata</taxon>
        <taxon>Testudines</taxon>
        <taxon>Cryptodira</taxon>
        <taxon>Durocryptodira</taxon>
        <taxon>Americhelydia</taxon>
        <taxon>Chelonioidea</taxon>
        <taxon>Cheloniidae</taxon>
        <taxon>Chelonia</taxon>
    </lineage>
</organism>
<evidence type="ECO:0000313" key="1">
    <source>
        <dbReference type="EMBL" id="EMP37952.1"/>
    </source>
</evidence>
<keyword evidence="2" id="KW-1185">Reference proteome</keyword>
<dbReference type="AlphaFoldDB" id="M7CB92"/>
<evidence type="ECO:0000313" key="2">
    <source>
        <dbReference type="Proteomes" id="UP000031443"/>
    </source>
</evidence>
<dbReference type="EMBL" id="KB520916">
    <property type="protein sequence ID" value="EMP37952.1"/>
    <property type="molecule type" value="Genomic_DNA"/>
</dbReference>
<sequence length="99" mass="10559">MNAGLSIKICKESGFKGAIVVAESFFPFGASSDLKFWPAMLYDEQGFGGEPGAGARSSSGAVELQGFAWSWSRAGVELQSPADEVPKYSIGYNEFPLKV</sequence>
<proteinExistence type="predicted"/>
<name>M7CB92_CHEMY</name>
<dbReference type="Proteomes" id="UP000031443">
    <property type="component" value="Unassembled WGS sequence"/>
</dbReference>